<keyword evidence="1" id="KW-1133">Transmembrane helix</keyword>
<feature type="transmembrane region" description="Helical" evidence="1">
    <location>
        <begin position="20"/>
        <end position="41"/>
    </location>
</feature>
<comment type="caution">
    <text evidence="2">The sequence shown here is derived from an EMBL/GenBank/DDBJ whole genome shotgun (WGS) entry which is preliminary data.</text>
</comment>
<dbReference type="AlphaFoldDB" id="A0A232FCM3"/>
<dbReference type="STRING" id="543379.A0A232FCM3"/>
<proteinExistence type="predicted"/>
<gene>
    <name evidence="2" type="ORF">TSAR_013019</name>
</gene>
<name>A0A232FCM3_9HYME</name>
<dbReference type="Proteomes" id="UP000215335">
    <property type="component" value="Unassembled WGS sequence"/>
</dbReference>
<keyword evidence="3" id="KW-1185">Reference proteome</keyword>
<keyword evidence="1" id="KW-0472">Membrane</keyword>
<reference evidence="2 3" key="1">
    <citation type="journal article" date="2017" name="Curr. Biol.">
        <title>The Evolution of Venom by Co-option of Single-Copy Genes.</title>
        <authorList>
            <person name="Martinson E.O."/>
            <person name="Mrinalini"/>
            <person name="Kelkar Y.D."/>
            <person name="Chang C.H."/>
            <person name="Werren J.H."/>
        </authorList>
    </citation>
    <scope>NUCLEOTIDE SEQUENCE [LARGE SCALE GENOMIC DNA]</scope>
    <source>
        <strain evidence="2 3">Alberta</strain>
        <tissue evidence="2">Whole body</tissue>
    </source>
</reference>
<keyword evidence="1" id="KW-0812">Transmembrane</keyword>
<organism evidence="2 3">
    <name type="scientific">Trichomalopsis sarcophagae</name>
    <dbReference type="NCBI Taxonomy" id="543379"/>
    <lineage>
        <taxon>Eukaryota</taxon>
        <taxon>Metazoa</taxon>
        <taxon>Ecdysozoa</taxon>
        <taxon>Arthropoda</taxon>
        <taxon>Hexapoda</taxon>
        <taxon>Insecta</taxon>
        <taxon>Pterygota</taxon>
        <taxon>Neoptera</taxon>
        <taxon>Endopterygota</taxon>
        <taxon>Hymenoptera</taxon>
        <taxon>Apocrita</taxon>
        <taxon>Proctotrupomorpha</taxon>
        <taxon>Chalcidoidea</taxon>
        <taxon>Pteromalidae</taxon>
        <taxon>Pteromalinae</taxon>
        <taxon>Trichomalopsis</taxon>
    </lineage>
</organism>
<dbReference type="EMBL" id="NNAY01000481">
    <property type="protein sequence ID" value="OXU28077.1"/>
    <property type="molecule type" value="Genomic_DNA"/>
</dbReference>
<protein>
    <submittedName>
        <fullName evidence="2">Uncharacterized protein</fullName>
    </submittedName>
</protein>
<evidence type="ECO:0000313" key="2">
    <source>
        <dbReference type="EMBL" id="OXU28077.1"/>
    </source>
</evidence>
<evidence type="ECO:0000256" key="1">
    <source>
        <dbReference type="SAM" id="Phobius"/>
    </source>
</evidence>
<dbReference type="OrthoDB" id="7701325at2759"/>
<sequence>MSCSSTVIPINLHHQSGDNVMMYLKYWILLAALLAVAYAAIEPLDLVAEESLEHPAGQHVRQKRSLLLKKAILAKKALVLGGAVGLGVGLIKAKHFGGGFGGGYGGGWQKPVIVHAYPAPYSSGWSNGGWPSGGGGGWSGASSNAWAGSSIYKLISQCFASFVVLNLLKVLEVLKLDVIIIWRIGNSSNRSKPYVAANDGKMQYSTLVFAVVGCCLAVYVSAEESTQQQQLLPITEQDGETHVREKRTLFLKKKLLGAGLLGFGLGAVKGYKLGYHSGPEVHHVYLAPPPPPVKYVEYVEKPVYVPHIVEKPVFKPAHFDHYEPAWSQQDPSPVYGLATIIVVGVDEVDSGFD</sequence>
<accession>A0A232FCM3</accession>
<evidence type="ECO:0000313" key="3">
    <source>
        <dbReference type="Proteomes" id="UP000215335"/>
    </source>
</evidence>